<dbReference type="Pfam" id="PF12937">
    <property type="entry name" value="F-box-like"/>
    <property type="match status" value="1"/>
</dbReference>
<dbReference type="PANTHER" id="PTHR44436">
    <property type="entry name" value="F-BOX/WD REPEAT-CONTAINING PROTEIN 2"/>
    <property type="match status" value="1"/>
</dbReference>
<dbReference type="SMART" id="SM00256">
    <property type="entry name" value="FBOX"/>
    <property type="match status" value="1"/>
</dbReference>
<evidence type="ECO:0000256" key="3">
    <source>
        <dbReference type="PROSITE-ProRule" id="PRU00221"/>
    </source>
</evidence>
<dbReference type="PROSITE" id="PS50082">
    <property type="entry name" value="WD_REPEATS_2"/>
    <property type="match status" value="1"/>
</dbReference>
<comment type="caution">
    <text evidence="5">The sequence shown here is derived from an EMBL/GenBank/DDBJ whole genome shotgun (WGS) entry which is preliminary data.</text>
</comment>
<evidence type="ECO:0000259" key="4">
    <source>
        <dbReference type="PROSITE" id="PS50181"/>
    </source>
</evidence>
<dbReference type="PROSITE" id="PS50181">
    <property type="entry name" value="FBOX"/>
    <property type="match status" value="1"/>
</dbReference>
<dbReference type="AlphaFoldDB" id="A0AAD8ALA2"/>
<dbReference type="SMART" id="SM00320">
    <property type="entry name" value="WD40"/>
    <property type="match status" value="3"/>
</dbReference>
<dbReference type="SUPFAM" id="SSF50978">
    <property type="entry name" value="WD40 repeat-like"/>
    <property type="match status" value="1"/>
</dbReference>
<name>A0AAD8ALA2_DIPPU</name>
<organism evidence="5 6">
    <name type="scientific">Diploptera punctata</name>
    <name type="common">Pacific beetle cockroach</name>
    <dbReference type="NCBI Taxonomy" id="6984"/>
    <lineage>
        <taxon>Eukaryota</taxon>
        <taxon>Metazoa</taxon>
        <taxon>Ecdysozoa</taxon>
        <taxon>Arthropoda</taxon>
        <taxon>Hexapoda</taxon>
        <taxon>Insecta</taxon>
        <taxon>Pterygota</taxon>
        <taxon>Neoptera</taxon>
        <taxon>Polyneoptera</taxon>
        <taxon>Dictyoptera</taxon>
        <taxon>Blattodea</taxon>
        <taxon>Blaberoidea</taxon>
        <taxon>Blaberidae</taxon>
        <taxon>Diplopterinae</taxon>
        <taxon>Diploptera</taxon>
    </lineage>
</organism>
<evidence type="ECO:0000256" key="1">
    <source>
        <dbReference type="ARBA" id="ARBA00022574"/>
    </source>
</evidence>
<accession>A0AAD8ALA2</accession>
<dbReference type="InterPro" id="IPR042627">
    <property type="entry name" value="FBXW2"/>
</dbReference>
<dbReference type="Gene3D" id="2.130.10.10">
    <property type="entry name" value="YVTN repeat-like/Quinoprotein amine dehydrogenase"/>
    <property type="match status" value="1"/>
</dbReference>
<feature type="repeat" description="WD" evidence="3">
    <location>
        <begin position="239"/>
        <end position="280"/>
    </location>
</feature>
<keyword evidence="6" id="KW-1185">Reference proteome</keyword>
<dbReference type="InterPro" id="IPR015943">
    <property type="entry name" value="WD40/YVTN_repeat-like_dom_sf"/>
</dbReference>
<dbReference type="InterPro" id="IPR036047">
    <property type="entry name" value="F-box-like_dom_sf"/>
</dbReference>
<dbReference type="InterPro" id="IPR001810">
    <property type="entry name" value="F-box_dom"/>
</dbReference>
<evidence type="ECO:0000313" key="5">
    <source>
        <dbReference type="EMBL" id="KAJ9600810.1"/>
    </source>
</evidence>
<reference evidence="5" key="1">
    <citation type="journal article" date="2023" name="IScience">
        <title>Live-bearing cockroach genome reveals convergent evolutionary mechanisms linked to viviparity in insects and beyond.</title>
        <authorList>
            <person name="Fouks B."/>
            <person name="Harrison M.C."/>
            <person name="Mikhailova A.A."/>
            <person name="Marchal E."/>
            <person name="English S."/>
            <person name="Carruthers M."/>
            <person name="Jennings E.C."/>
            <person name="Chiamaka E.L."/>
            <person name="Frigard R.A."/>
            <person name="Pippel M."/>
            <person name="Attardo G.M."/>
            <person name="Benoit J.B."/>
            <person name="Bornberg-Bauer E."/>
            <person name="Tobe S.S."/>
        </authorList>
    </citation>
    <scope>NUCLEOTIDE SEQUENCE</scope>
    <source>
        <strain evidence="5">Stay&amp;Tobe</strain>
    </source>
</reference>
<dbReference type="InterPro" id="IPR001680">
    <property type="entry name" value="WD40_rpt"/>
</dbReference>
<dbReference type="Proteomes" id="UP001233999">
    <property type="component" value="Unassembled WGS sequence"/>
</dbReference>
<reference evidence="5" key="2">
    <citation type="submission" date="2023-05" db="EMBL/GenBank/DDBJ databases">
        <authorList>
            <person name="Fouks B."/>
        </authorList>
    </citation>
    <scope>NUCLEOTIDE SEQUENCE</scope>
    <source>
        <strain evidence="5">Stay&amp;Tobe</strain>
        <tissue evidence="5">Testes</tissue>
    </source>
</reference>
<feature type="domain" description="F-box" evidence="4">
    <location>
        <begin position="63"/>
        <end position="110"/>
    </location>
</feature>
<keyword evidence="1 3" id="KW-0853">WD repeat</keyword>
<proteinExistence type="predicted"/>
<dbReference type="EMBL" id="JASPKZ010000045">
    <property type="protein sequence ID" value="KAJ9600810.1"/>
    <property type="molecule type" value="Genomic_DNA"/>
</dbReference>
<dbReference type="Gene3D" id="1.20.1280.50">
    <property type="match status" value="1"/>
</dbReference>
<dbReference type="PANTHER" id="PTHR44436:SF1">
    <property type="entry name" value="F-BOX_WD REPEAT-CONTAINING PROTEIN 2"/>
    <property type="match status" value="1"/>
</dbReference>
<sequence length="504" mass="56338">MDNLLKVKEKRDDDFEKWLNSVSEKFKNLSEDQQLTTFRSLLEKSSPSQRYCLSNEINKILSQDIVSSLPTELLEQICHYIDAKSLVTACGVCKEWNGLISSLNEVWRRKCHELGIGRLKDPDVNWKTLCVTTLRQLEGLRTGLSFQHQDIRATCLTLEQITGVDYCNGYLIASADDQVGIWLTDDYELIGLIAVNKRISCLKVEDLKTIVCGHSTGHISIWCLKVSEYCCEAICLNEFYAHTGVIMSVCLCTDIDLILSGGTDFTAKIWCLSTGNLVKCLSNHTHWVIQVALLPTMTEYNDTTLFKGKHSLMTKTRDHVRVFSWPTSSQDGSVYGDMSEIENCVVEIALNPIQNFYTPGCHVHNGNIAYIKQSMVKDHEDGNAEIVLDNIATGSRVCEVHLKRKVRKLLAIGERFALVLLPHSLSDKHNLLVVEVTSGLIVGGCHLPHSSSTTPDLAQVAVGETGWLNGLEKLKPRDVVVALGMLNGQIRVVTWRDIMDKLTG</sequence>
<protein>
    <recommendedName>
        <fullName evidence="4">F-box domain-containing protein</fullName>
    </recommendedName>
</protein>
<evidence type="ECO:0000313" key="6">
    <source>
        <dbReference type="Proteomes" id="UP001233999"/>
    </source>
</evidence>
<evidence type="ECO:0000256" key="2">
    <source>
        <dbReference type="ARBA" id="ARBA00022737"/>
    </source>
</evidence>
<dbReference type="InterPro" id="IPR036322">
    <property type="entry name" value="WD40_repeat_dom_sf"/>
</dbReference>
<keyword evidence="2" id="KW-0677">Repeat</keyword>
<dbReference type="SUPFAM" id="SSF81383">
    <property type="entry name" value="F-box domain"/>
    <property type="match status" value="1"/>
</dbReference>
<gene>
    <name evidence="5" type="ORF">L9F63_001022</name>
</gene>